<proteinExistence type="predicted"/>
<evidence type="ECO:0000313" key="4">
    <source>
        <dbReference type="Proteomes" id="UP000663828"/>
    </source>
</evidence>
<dbReference type="Pfam" id="PF26215">
    <property type="entry name" value="HTH_animal"/>
    <property type="match status" value="1"/>
</dbReference>
<accession>A0A815CFD6</accession>
<comment type="caution">
    <text evidence="2">The sequence shown here is derived from an EMBL/GenBank/DDBJ whole genome shotgun (WGS) entry which is preliminary data.</text>
</comment>
<dbReference type="InterPro" id="IPR058912">
    <property type="entry name" value="HTH_animal"/>
</dbReference>
<protein>
    <recommendedName>
        <fullName evidence="1">Helix-turn-helix domain-containing protein</fullName>
    </recommendedName>
</protein>
<evidence type="ECO:0000313" key="3">
    <source>
        <dbReference type="EMBL" id="CAF1357615.1"/>
    </source>
</evidence>
<dbReference type="Proteomes" id="UP000663852">
    <property type="component" value="Unassembled WGS sequence"/>
</dbReference>
<dbReference type="AlphaFoldDB" id="A0A815CFD6"/>
<evidence type="ECO:0000313" key="2">
    <source>
        <dbReference type="EMBL" id="CAF1282843.1"/>
    </source>
</evidence>
<reference evidence="2" key="1">
    <citation type="submission" date="2021-02" db="EMBL/GenBank/DDBJ databases">
        <authorList>
            <person name="Nowell W R."/>
        </authorList>
    </citation>
    <scope>NUCLEOTIDE SEQUENCE</scope>
</reference>
<dbReference type="PANTHER" id="PTHR21301:SF10">
    <property type="entry name" value="REVERSE TRANSCRIPTASE DOMAIN-CONTAINING PROTEIN"/>
    <property type="match status" value="1"/>
</dbReference>
<feature type="domain" description="Helix-turn-helix" evidence="1">
    <location>
        <begin position="101"/>
        <end position="143"/>
    </location>
</feature>
<dbReference type="PANTHER" id="PTHR21301">
    <property type="entry name" value="REVERSE TRANSCRIPTASE"/>
    <property type="match status" value="1"/>
</dbReference>
<gene>
    <name evidence="3" type="ORF">EDS130_LOCUS33631</name>
    <name evidence="2" type="ORF">XAT740_LOCUS27912</name>
</gene>
<evidence type="ECO:0000259" key="1">
    <source>
        <dbReference type="Pfam" id="PF26215"/>
    </source>
</evidence>
<dbReference type="OrthoDB" id="10018421at2759"/>
<keyword evidence="4" id="KW-1185">Reference proteome</keyword>
<organism evidence="2 4">
    <name type="scientific">Adineta ricciae</name>
    <name type="common">Rotifer</name>
    <dbReference type="NCBI Taxonomy" id="249248"/>
    <lineage>
        <taxon>Eukaryota</taxon>
        <taxon>Metazoa</taxon>
        <taxon>Spiralia</taxon>
        <taxon>Gnathifera</taxon>
        <taxon>Rotifera</taxon>
        <taxon>Eurotatoria</taxon>
        <taxon>Bdelloidea</taxon>
        <taxon>Adinetida</taxon>
        <taxon>Adinetidae</taxon>
        <taxon>Adineta</taxon>
    </lineage>
</organism>
<dbReference type="EMBL" id="CAJNOR010002356">
    <property type="protein sequence ID" value="CAF1282843.1"/>
    <property type="molecule type" value="Genomic_DNA"/>
</dbReference>
<dbReference type="Proteomes" id="UP000663828">
    <property type="component" value="Unassembled WGS sequence"/>
</dbReference>
<dbReference type="EMBL" id="CAJNOJ010000271">
    <property type="protein sequence ID" value="CAF1357615.1"/>
    <property type="molecule type" value="Genomic_DNA"/>
</dbReference>
<sequence>MGSAFTLTLPNIFMWKWEKPFVLYQTSSNEICSRYIDDIICTSNESFDKINRMLYEAHLFHHNIKLVRQICSSVSFLDVQIENKNGKLLTSVHQKESAEPYVIPFTPDHLKHIFTNVINTVLLRAIRYSSTFESEQRSIKLIYLNGILISLSVTHMKID</sequence>
<name>A0A815CFD6_ADIRI</name>